<feature type="transmembrane region" description="Helical" evidence="12">
    <location>
        <begin position="274"/>
        <end position="296"/>
    </location>
</feature>
<keyword evidence="11" id="KW-0739">Sodium transport</keyword>
<keyword evidence="10 12" id="KW-0472">Membrane</keyword>
<comment type="similarity">
    <text evidence="2">Belongs to the monovalent cation:proton antiporter 1 (CPA1) transporter (TC 2.A.36) family.</text>
</comment>
<organism evidence="14 15">
    <name type="scientific">Tumebacillus permanentifrigoris</name>
    <dbReference type="NCBI Taxonomy" id="378543"/>
    <lineage>
        <taxon>Bacteria</taxon>
        <taxon>Bacillati</taxon>
        <taxon>Bacillota</taxon>
        <taxon>Bacilli</taxon>
        <taxon>Bacillales</taxon>
        <taxon>Alicyclobacillaceae</taxon>
        <taxon>Tumebacillus</taxon>
    </lineage>
</organism>
<evidence type="ECO:0000256" key="4">
    <source>
        <dbReference type="ARBA" id="ARBA00022449"/>
    </source>
</evidence>
<evidence type="ECO:0000313" key="14">
    <source>
        <dbReference type="EMBL" id="PWK05224.1"/>
    </source>
</evidence>
<evidence type="ECO:0000256" key="10">
    <source>
        <dbReference type="ARBA" id="ARBA00023136"/>
    </source>
</evidence>
<evidence type="ECO:0000313" key="15">
    <source>
        <dbReference type="Proteomes" id="UP000245634"/>
    </source>
</evidence>
<dbReference type="InterPro" id="IPR006153">
    <property type="entry name" value="Cation/H_exchanger_TM"/>
</dbReference>
<evidence type="ECO:0000256" key="3">
    <source>
        <dbReference type="ARBA" id="ARBA00022448"/>
    </source>
</evidence>
<feature type="domain" description="Cation/H+ exchanger transmembrane" evidence="13">
    <location>
        <begin position="14"/>
        <end position="395"/>
    </location>
</feature>
<comment type="caution">
    <text evidence="14">The sequence shown here is derived from an EMBL/GenBank/DDBJ whole genome shotgun (WGS) entry which is preliminary data.</text>
</comment>
<dbReference type="AlphaFoldDB" id="A0A316D4A3"/>
<keyword evidence="15" id="KW-1185">Reference proteome</keyword>
<evidence type="ECO:0000256" key="2">
    <source>
        <dbReference type="ARBA" id="ARBA00007367"/>
    </source>
</evidence>
<evidence type="ECO:0000256" key="8">
    <source>
        <dbReference type="ARBA" id="ARBA00023053"/>
    </source>
</evidence>
<dbReference type="GO" id="GO:0015386">
    <property type="term" value="F:potassium:proton antiporter activity"/>
    <property type="evidence" value="ECO:0007669"/>
    <property type="project" value="TreeGrafter"/>
</dbReference>
<dbReference type="GO" id="GO:0051453">
    <property type="term" value="P:regulation of intracellular pH"/>
    <property type="evidence" value="ECO:0007669"/>
    <property type="project" value="TreeGrafter"/>
</dbReference>
<keyword evidence="3" id="KW-0813">Transport</keyword>
<evidence type="ECO:0000256" key="1">
    <source>
        <dbReference type="ARBA" id="ARBA00004651"/>
    </source>
</evidence>
<evidence type="ECO:0000256" key="5">
    <source>
        <dbReference type="ARBA" id="ARBA00022475"/>
    </source>
</evidence>
<keyword evidence="5" id="KW-1003">Cell membrane</keyword>
<evidence type="ECO:0000256" key="9">
    <source>
        <dbReference type="ARBA" id="ARBA00023065"/>
    </source>
</evidence>
<evidence type="ECO:0000256" key="7">
    <source>
        <dbReference type="ARBA" id="ARBA00022989"/>
    </source>
</evidence>
<dbReference type="Proteomes" id="UP000245634">
    <property type="component" value="Unassembled WGS sequence"/>
</dbReference>
<name>A0A316D4A3_9BACL</name>
<dbReference type="RefSeq" id="WP_109691238.1">
    <property type="nucleotide sequence ID" value="NZ_QGGL01000025.1"/>
</dbReference>
<feature type="transmembrane region" description="Helical" evidence="12">
    <location>
        <begin position="195"/>
        <end position="214"/>
    </location>
</feature>
<dbReference type="PANTHER" id="PTHR10110">
    <property type="entry name" value="SODIUM/HYDROGEN EXCHANGER"/>
    <property type="match status" value="1"/>
</dbReference>
<dbReference type="GO" id="GO:0005886">
    <property type="term" value="C:plasma membrane"/>
    <property type="evidence" value="ECO:0007669"/>
    <property type="project" value="UniProtKB-SubCell"/>
</dbReference>
<feature type="transmembrane region" description="Helical" evidence="12">
    <location>
        <begin position="371"/>
        <end position="390"/>
    </location>
</feature>
<feature type="transmembrane region" description="Helical" evidence="12">
    <location>
        <begin position="122"/>
        <end position="142"/>
    </location>
</feature>
<sequence length="408" mass="44089">MSNQFELVLVLLALAAAVTAIAKKINIPYPIVLVLVGVLLGVSDIGALEELKSFIVQDEVFHFAIIALFLPTLLGEATLKLPASHLREAQRPILLLAILGTLLSYVVVGFLAYYWLGLPLEVAFVFGALMAATDPVSVISIFKSMGVDHRLETIMEGESLLNDGVAVVLFKISQASLVAYISAGVGGLGLGLLEFAKVSLGGVLVGAVLAYLFSQLTRLYDDYPLEIIFSMLLFYGSFFIAEHFHVSGVIAVVIAGVIFGNYGTRIGMGEKTRIAIDSFWSVAALIANSVVFLMVGLEINRIELLANWQIILAAIGIVLIARSVSVYLPLLFHRRTSYRWQHVLNWGGLRGSLSIALALSLPQNFSGRETVLVLALGVVLFSLVVQGLTIKPLLRLLGVKKEEPVVSE</sequence>
<feature type="transmembrane region" description="Helical" evidence="12">
    <location>
        <begin position="93"/>
        <end position="116"/>
    </location>
</feature>
<keyword evidence="9" id="KW-0406">Ion transport</keyword>
<dbReference type="InterPro" id="IPR018422">
    <property type="entry name" value="Cation/H_exchanger_CPA1"/>
</dbReference>
<evidence type="ECO:0000256" key="12">
    <source>
        <dbReference type="SAM" id="Phobius"/>
    </source>
</evidence>
<dbReference type="Pfam" id="PF00999">
    <property type="entry name" value="Na_H_Exchanger"/>
    <property type="match status" value="1"/>
</dbReference>
<feature type="transmembrane region" description="Helical" evidence="12">
    <location>
        <begin position="246"/>
        <end position="262"/>
    </location>
</feature>
<reference evidence="14 15" key="1">
    <citation type="submission" date="2018-05" db="EMBL/GenBank/DDBJ databases">
        <title>Genomic Encyclopedia of Type Strains, Phase IV (KMG-IV): sequencing the most valuable type-strain genomes for metagenomic binning, comparative biology and taxonomic classification.</title>
        <authorList>
            <person name="Goeker M."/>
        </authorList>
    </citation>
    <scope>NUCLEOTIDE SEQUENCE [LARGE SCALE GENOMIC DNA]</scope>
    <source>
        <strain evidence="14 15">DSM 18773</strain>
    </source>
</reference>
<accession>A0A316D4A3</accession>
<keyword evidence="7 12" id="KW-1133">Transmembrane helix</keyword>
<protein>
    <submittedName>
        <fullName evidence="14">Sodium/proton antiporter (CPA1 family)</fullName>
    </submittedName>
</protein>
<proteinExistence type="inferred from homology"/>
<dbReference type="GO" id="GO:0015385">
    <property type="term" value="F:sodium:proton antiporter activity"/>
    <property type="evidence" value="ECO:0007669"/>
    <property type="project" value="InterPro"/>
</dbReference>
<keyword evidence="4" id="KW-0050">Antiport</keyword>
<dbReference type="GO" id="GO:0098719">
    <property type="term" value="P:sodium ion import across plasma membrane"/>
    <property type="evidence" value="ECO:0007669"/>
    <property type="project" value="TreeGrafter"/>
</dbReference>
<evidence type="ECO:0000259" key="13">
    <source>
        <dbReference type="Pfam" id="PF00999"/>
    </source>
</evidence>
<feature type="transmembrane region" description="Helical" evidence="12">
    <location>
        <begin position="60"/>
        <end position="81"/>
    </location>
</feature>
<feature type="transmembrane region" description="Helical" evidence="12">
    <location>
        <begin position="308"/>
        <end position="331"/>
    </location>
</feature>
<dbReference type="Gene3D" id="6.10.140.1330">
    <property type="match status" value="1"/>
</dbReference>
<dbReference type="OrthoDB" id="154752at2"/>
<dbReference type="EMBL" id="QGGL01000025">
    <property type="protein sequence ID" value="PWK05224.1"/>
    <property type="molecule type" value="Genomic_DNA"/>
</dbReference>
<comment type="subcellular location">
    <subcellularLocation>
        <location evidence="1">Cell membrane</location>
        <topology evidence="1">Multi-pass membrane protein</topology>
    </subcellularLocation>
</comment>
<keyword evidence="8" id="KW-0915">Sodium</keyword>
<keyword evidence="6 12" id="KW-0812">Transmembrane</keyword>
<dbReference type="PANTHER" id="PTHR10110:SF195">
    <property type="entry name" value="NA(+)_H(+) ANTIPORTER NHAS2"/>
    <property type="match status" value="1"/>
</dbReference>
<gene>
    <name evidence="14" type="ORF">C7459_12546</name>
</gene>
<evidence type="ECO:0000256" key="6">
    <source>
        <dbReference type="ARBA" id="ARBA00022692"/>
    </source>
</evidence>
<evidence type="ECO:0000256" key="11">
    <source>
        <dbReference type="ARBA" id="ARBA00023201"/>
    </source>
</evidence>
<feature type="transmembrane region" description="Helical" evidence="12">
    <location>
        <begin position="163"/>
        <end position="183"/>
    </location>
</feature>